<dbReference type="InterPro" id="IPR006225">
    <property type="entry name" value="PsdUridine_synth_RluC/D"/>
</dbReference>
<dbReference type="PANTHER" id="PTHR21600">
    <property type="entry name" value="MITOCHONDRIAL RNA PSEUDOURIDINE SYNTHASE"/>
    <property type="match status" value="1"/>
</dbReference>
<evidence type="ECO:0000256" key="2">
    <source>
        <dbReference type="ARBA" id="ARBA00023235"/>
    </source>
</evidence>
<comment type="caution">
    <text evidence="8">The sequence shown here is derived from an EMBL/GenBank/DDBJ whole genome shotgun (WGS) entry which is preliminary data.</text>
</comment>
<dbReference type="InterPro" id="IPR006224">
    <property type="entry name" value="PsdUridine_synth_RluA-like_CS"/>
</dbReference>
<evidence type="ECO:0000256" key="1">
    <source>
        <dbReference type="ARBA" id="ARBA00010876"/>
    </source>
</evidence>
<dbReference type="GO" id="GO:0009982">
    <property type="term" value="F:pseudouridine synthase activity"/>
    <property type="evidence" value="ECO:0007669"/>
    <property type="project" value="InterPro"/>
</dbReference>
<evidence type="ECO:0000259" key="7">
    <source>
        <dbReference type="Pfam" id="PF00849"/>
    </source>
</evidence>
<dbReference type="EC" id="5.4.99.-" evidence="5"/>
<dbReference type="SUPFAM" id="SSF55120">
    <property type="entry name" value="Pseudouridine synthase"/>
    <property type="match status" value="1"/>
</dbReference>
<dbReference type="Gene3D" id="3.10.290.10">
    <property type="entry name" value="RNA-binding S4 domain"/>
    <property type="match status" value="1"/>
</dbReference>
<comment type="function">
    <text evidence="5">Responsible for synthesis of pseudouridine from uracil.</text>
</comment>
<dbReference type="GO" id="GO:0000455">
    <property type="term" value="P:enzyme-directed rRNA pseudouridine synthesis"/>
    <property type="evidence" value="ECO:0007669"/>
    <property type="project" value="TreeGrafter"/>
</dbReference>
<dbReference type="Gene3D" id="3.30.2350.10">
    <property type="entry name" value="Pseudouridine synthase"/>
    <property type="match status" value="1"/>
</dbReference>
<reference evidence="8" key="1">
    <citation type="submission" date="2022-11" db="EMBL/GenBank/DDBJ databases">
        <title>Marilongibacter aestuarii gen. nov., sp. nov., isolated from tidal flat sediment.</title>
        <authorList>
            <person name="Jiayan W."/>
        </authorList>
    </citation>
    <scope>NUCLEOTIDE SEQUENCE</scope>
    <source>
        <strain evidence="8">Z1-6</strain>
    </source>
</reference>
<dbReference type="GO" id="GO:0140098">
    <property type="term" value="F:catalytic activity, acting on RNA"/>
    <property type="evidence" value="ECO:0007669"/>
    <property type="project" value="UniProtKB-ARBA"/>
</dbReference>
<dbReference type="AlphaFoldDB" id="A0A9X3J7C6"/>
<dbReference type="InterPro" id="IPR006145">
    <property type="entry name" value="PsdUridine_synth_RsuA/RluA"/>
</dbReference>
<dbReference type="Proteomes" id="UP001145087">
    <property type="component" value="Unassembled WGS sequence"/>
</dbReference>
<keyword evidence="9" id="KW-1185">Reference proteome</keyword>
<feature type="region of interest" description="Disordered" evidence="6">
    <location>
        <begin position="1"/>
        <end position="24"/>
    </location>
</feature>
<sequence length="311" mass="35199">MNRKGTGAVKGKEKNPSENKKGASFQVKENTFLMEFLMAQMPGKSRSKIKLLLGRKQVLVDGKPISQFNHALTPGQKVEISKGMQETYRAVKQARELSIVYEDAELIVIEKPAGLLSIGTEKEKRATAYSLLSDYVKQQDPENKIFVVHRLDRETSGLMMFAKSEEIKYHLQELWVNTVIERTYIAVVEGYVKEDEGVISSYLVEGKTFVVHSSQNPKAGKKAVTNFKTLQRKRGYSLLKVNLDTGRKNQIRVHMQDIGHSIIGDKKYGATVSPIKRLGLHAQQLSFAHPLSGKKIFFESKIPEEFLRLFK</sequence>
<dbReference type="CDD" id="cd00165">
    <property type="entry name" value="S4"/>
    <property type="match status" value="1"/>
</dbReference>
<evidence type="ECO:0000256" key="5">
    <source>
        <dbReference type="RuleBase" id="RU362028"/>
    </source>
</evidence>
<gene>
    <name evidence="8" type="ORF">OU798_13655</name>
</gene>
<organism evidence="8 9">
    <name type="scientific">Draconibacterium aestuarii</name>
    <dbReference type="NCBI Taxonomy" id="2998507"/>
    <lineage>
        <taxon>Bacteria</taxon>
        <taxon>Pseudomonadati</taxon>
        <taxon>Bacteroidota</taxon>
        <taxon>Bacteroidia</taxon>
        <taxon>Marinilabiliales</taxon>
        <taxon>Prolixibacteraceae</taxon>
        <taxon>Draconibacterium</taxon>
    </lineage>
</organism>
<evidence type="ECO:0000313" key="9">
    <source>
        <dbReference type="Proteomes" id="UP001145087"/>
    </source>
</evidence>
<dbReference type="PANTHER" id="PTHR21600:SF44">
    <property type="entry name" value="RIBOSOMAL LARGE SUBUNIT PSEUDOURIDINE SYNTHASE D"/>
    <property type="match status" value="1"/>
</dbReference>
<dbReference type="RefSeq" id="WP_343333726.1">
    <property type="nucleotide sequence ID" value="NZ_JAPOHD010000027.1"/>
</dbReference>
<keyword evidence="2 5" id="KW-0413">Isomerase</keyword>
<dbReference type="GO" id="GO:0003723">
    <property type="term" value="F:RNA binding"/>
    <property type="evidence" value="ECO:0007669"/>
    <property type="project" value="UniProtKB-KW"/>
</dbReference>
<dbReference type="EMBL" id="JAPOHD010000027">
    <property type="protein sequence ID" value="MCY1721396.1"/>
    <property type="molecule type" value="Genomic_DNA"/>
</dbReference>
<name>A0A9X3J7C6_9BACT</name>
<feature type="active site" evidence="3">
    <location>
        <position position="152"/>
    </location>
</feature>
<feature type="compositionally biased region" description="Basic and acidic residues" evidence="6">
    <location>
        <begin position="10"/>
        <end position="21"/>
    </location>
</feature>
<evidence type="ECO:0000256" key="6">
    <source>
        <dbReference type="SAM" id="MobiDB-lite"/>
    </source>
</evidence>
<dbReference type="CDD" id="cd02869">
    <property type="entry name" value="PseudoU_synth_RluA_like"/>
    <property type="match status" value="1"/>
</dbReference>
<dbReference type="SUPFAM" id="SSF55174">
    <property type="entry name" value="Alpha-L RNA-binding motif"/>
    <property type="match status" value="1"/>
</dbReference>
<dbReference type="InterPro" id="IPR020103">
    <property type="entry name" value="PsdUridine_synth_cat_dom_sf"/>
</dbReference>
<dbReference type="InterPro" id="IPR036986">
    <property type="entry name" value="S4_RNA-bd_sf"/>
</dbReference>
<dbReference type="PROSITE" id="PS50889">
    <property type="entry name" value="S4"/>
    <property type="match status" value="1"/>
</dbReference>
<evidence type="ECO:0000256" key="3">
    <source>
        <dbReference type="PIRSR" id="PIRSR606225-1"/>
    </source>
</evidence>
<dbReference type="PROSITE" id="PS01129">
    <property type="entry name" value="PSI_RLU"/>
    <property type="match status" value="1"/>
</dbReference>
<dbReference type="InterPro" id="IPR050188">
    <property type="entry name" value="RluA_PseudoU_synthase"/>
</dbReference>
<dbReference type="Pfam" id="PF00849">
    <property type="entry name" value="PseudoU_synth_2"/>
    <property type="match status" value="1"/>
</dbReference>
<comment type="catalytic activity">
    <reaction evidence="5">
        <text>a uridine in RNA = a pseudouridine in RNA</text>
        <dbReference type="Rhea" id="RHEA:48348"/>
        <dbReference type="Rhea" id="RHEA-COMP:12068"/>
        <dbReference type="Rhea" id="RHEA-COMP:12069"/>
        <dbReference type="ChEBI" id="CHEBI:65314"/>
        <dbReference type="ChEBI" id="CHEBI:65315"/>
    </reaction>
</comment>
<comment type="similarity">
    <text evidence="1 5">Belongs to the pseudouridine synthase RluA family.</text>
</comment>
<accession>A0A9X3J7C6</accession>
<proteinExistence type="inferred from homology"/>
<feature type="domain" description="Pseudouridine synthase RsuA/RluA-like" evidence="7">
    <location>
        <begin position="106"/>
        <end position="256"/>
    </location>
</feature>
<dbReference type="NCBIfam" id="TIGR00005">
    <property type="entry name" value="rluA_subfam"/>
    <property type="match status" value="1"/>
</dbReference>
<evidence type="ECO:0000313" key="8">
    <source>
        <dbReference type="EMBL" id="MCY1721396.1"/>
    </source>
</evidence>
<protein>
    <recommendedName>
        <fullName evidence="5">Pseudouridine synthase</fullName>
        <ecNumber evidence="5">5.4.99.-</ecNumber>
    </recommendedName>
</protein>
<keyword evidence="4" id="KW-0694">RNA-binding</keyword>
<evidence type="ECO:0000256" key="4">
    <source>
        <dbReference type="PROSITE-ProRule" id="PRU00182"/>
    </source>
</evidence>